<dbReference type="Proteomes" id="UP000885664">
    <property type="component" value="Unassembled WGS sequence"/>
</dbReference>
<dbReference type="EMBL" id="DSFE01000073">
    <property type="protein sequence ID" value="HEU97859.1"/>
    <property type="molecule type" value="Genomic_DNA"/>
</dbReference>
<gene>
    <name evidence="1" type="ORF">ENO36_03270</name>
</gene>
<protein>
    <submittedName>
        <fullName evidence="1">Uncharacterized protein</fullName>
    </submittedName>
</protein>
<evidence type="ECO:0000313" key="1">
    <source>
        <dbReference type="EMBL" id="HEU97859.1"/>
    </source>
</evidence>
<proteinExistence type="predicted"/>
<accession>A0A7C2YDS7</accession>
<dbReference type="AlphaFoldDB" id="A0A7C2YDS7"/>
<sequence length="139" mass="15634">MWGYILKILSVERKYNKKVPIPQVIEELSKYLKEGGWQVQEVAGVERGILQARKGGILQELIASDRALTLTFELQPDGLLVKVGVANWQRNIAIAAIETLLISGLFLLVDVPEILWNKHIEEEVLKVLDQIIEKAPPAN</sequence>
<reference evidence="1" key="1">
    <citation type="journal article" date="2020" name="mSystems">
        <title>Genome- and Community-Level Interaction Insights into Carbon Utilization and Element Cycling Functions of Hydrothermarchaeota in Hydrothermal Sediment.</title>
        <authorList>
            <person name="Zhou Z."/>
            <person name="Liu Y."/>
            <person name="Xu W."/>
            <person name="Pan J."/>
            <person name="Luo Z.H."/>
            <person name="Li M."/>
        </authorList>
    </citation>
    <scope>NUCLEOTIDE SEQUENCE [LARGE SCALE GENOMIC DNA]</scope>
    <source>
        <strain evidence="1">SpSt-1259</strain>
    </source>
</reference>
<comment type="caution">
    <text evidence="1">The sequence shown here is derived from an EMBL/GenBank/DDBJ whole genome shotgun (WGS) entry which is preliminary data.</text>
</comment>
<organism evidence="1">
    <name type="scientific">Fervidicoccus fontis</name>
    <dbReference type="NCBI Taxonomy" id="683846"/>
    <lineage>
        <taxon>Archaea</taxon>
        <taxon>Thermoproteota</taxon>
        <taxon>Thermoprotei</taxon>
        <taxon>Fervidicoccales</taxon>
        <taxon>Fervidicoccaceae</taxon>
        <taxon>Fervidicoccus</taxon>
    </lineage>
</organism>
<name>A0A7C2YDS7_9CREN</name>